<reference evidence="4" key="1">
    <citation type="submission" date="2020-05" db="EMBL/GenBank/DDBJ databases">
        <authorList>
            <person name="Chiriac C."/>
            <person name="Salcher M."/>
            <person name="Ghai R."/>
            <person name="Kavagutti S V."/>
        </authorList>
    </citation>
    <scope>NUCLEOTIDE SEQUENCE</scope>
</reference>
<comment type="similarity">
    <text evidence="1">Belongs to the non-flavoprotein flavin reductase family.</text>
</comment>
<name>A0A6J6NPE2_9ZZZZ</name>
<dbReference type="InterPro" id="IPR002563">
    <property type="entry name" value="Flavin_Rdtase-like_dom"/>
</dbReference>
<evidence type="ECO:0000313" key="4">
    <source>
        <dbReference type="EMBL" id="CAB4688611.1"/>
    </source>
</evidence>
<proteinExistence type="inferred from homology"/>
<dbReference type="GO" id="GO:0010181">
    <property type="term" value="F:FMN binding"/>
    <property type="evidence" value="ECO:0007669"/>
    <property type="project" value="InterPro"/>
</dbReference>
<dbReference type="InterPro" id="IPR012349">
    <property type="entry name" value="Split_barrel_FMN-bd"/>
</dbReference>
<dbReference type="Gene3D" id="2.30.110.10">
    <property type="entry name" value="Electron Transport, Fmn-binding Protein, Chain A"/>
    <property type="match status" value="1"/>
</dbReference>
<dbReference type="SMART" id="SM00903">
    <property type="entry name" value="Flavin_Reduct"/>
    <property type="match status" value="1"/>
</dbReference>
<protein>
    <submittedName>
        <fullName evidence="4">Unannotated protein</fullName>
    </submittedName>
</protein>
<dbReference type="PANTHER" id="PTHR30466:SF11">
    <property type="entry name" value="FLAVIN-DEPENDENT MONOOXYGENASE, REDUCTASE SUBUNIT HSAB"/>
    <property type="match status" value="1"/>
</dbReference>
<dbReference type="AlphaFoldDB" id="A0A6J6NPE2"/>
<dbReference type="InterPro" id="IPR050268">
    <property type="entry name" value="NADH-dep_flavin_reductase"/>
</dbReference>
<accession>A0A6J6NPE2</accession>
<dbReference type="Pfam" id="PF01613">
    <property type="entry name" value="Flavin_Reduct"/>
    <property type="match status" value="1"/>
</dbReference>
<dbReference type="SUPFAM" id="SSF50475">
    <property type="entry name" value="FMN-binding split barrel"/>
    <property type="match status" value="1"/>
</dbReference>
<dbReference type="PANTHER" id="PTHR30466">
    <property type="entry name" value="FLAVIN REDUCTASE"/>
    <property type="match status" value="1"/>
</dbReference>
<dbReference type="GO" id="GO:0042602">
    <property type="term" value="F:riboflavin reductase (NADPH) activity"/>
    <property type="evidence" value="ECO:0007669"/>
    <property type="project" value="TreeGrafter"/>
</dbReference>
<gene>
    <name evidence="4" type="ORF">UFOPK2334_01602</name>
</gene>
<evidence type="ECO:0000259" key="3">
    <source>
        <dbReference type="SMART" id="SM00903"/>
    </source>
</evidence>
<dbReference type="EMBL" id="CAEZXA010000209">
    <property type="protein sequence ID" value="CAB4688611.1"/>
    <property type="molecule type" value="Genomic_DNA"/>
</dbReference>
<organism evidence="4">
    <name type="scientific">freshwater metagenome</name>
    <dbReference type="NCBI Taxonomy" id="449393"/>
    <lineage>
        <taxon>unclassified sequences</taxon>
        <taxon>metagenomes</taxon>
        <taxon>ecological metagenomes</taxon>
    </lineage>
</organism>
<evidence type="ECO:0000256" key="1">
    <source>
        <dbReference type="ARBA" id="ARBA00008898"/>
    </source>
</evidence>
<evidence type="ECO:0000256" key="2">
    <source>
        <dbReference type="ARBA" id="ARBA00023002"/>
    </source>
</evidence>
<feature type="domain" description="Flavin reductase like" evidence="3">
    <location>
        <begin position="14"/>
        <end position="159"/>
    </location>
</feature>
<keyword evidence="2" id="KW-0560">Oxidoreductase</keyword>
<sequence length="164" mass="17340">MSAPFDSAHFRAVLGHVPTSVVIVTGLDANGAAFGITIGSFTSVSLDPPLVGFFPGTQSQSWAAIRESGRFCVNVLGAHQEDMCWRFAKEGDDKFAGIEWVPSAGGNPVLPGSIAWIDCEIETETVMGDHTCVVGLVTSLDHAESVDNAMVFFRGKVSSVKHVG</sequence>